<dbReference type="RefSeq" id="WP_380903356.1">
    <property type="nucleotide sequence ID" value="NZ_JBHUFU010000015.1"/>
</dbReference>
<protein>
    <submittedName>
        <fullName evidence="3">Uncharacterized protein</fullName>
    </submittedName>
</protein>
<feature type="coiled-coil region" evidence="1">
    <location>
        <begin position="44"/>
        <end position="78"/>
    </location>
</feature>
<dbReference type="Proteomes" id="UP001597365">
    <property type="component" value="Unassembled WGS sequence"/>
</dbReference>
<proteinExistence type="predicted"/>
<comment type="caution">
    <text evidence="3">The sequence shown here is derived from an EMBL/GenBank/DDBJ whole genome shotgun (WGS) entry which is preliminary data.</text>
</comment>
<accession>A0ABW4PQT5</accession>
<gene>
    <name evidence="3" type="ORF">ACFSJS_22760</name>
</gene>
<evidence type="ECO:0000313" key="3">
    <source>
        <dbReference type="EMBL" id="MFD1832445.1"/>
    </source>
</evidence>
<dbReference type="EMBL" id="JBHUFU010000015">
    <property type="protein sequence ID" value="MFD1832445.1"/>
    <property type="molecule type" value="Genomic_DNA"/>
</dbReference>
<evidence type="ECO:0000313" key="4">
    <source>
        <dbReference type="Proteomes" id="UP001597365"/>
    </source>
</evidence>
<name>A0ABW4PQT5_9ACTN</name>
<keyword evidence="4" id="KW-1185">Reference proteome</keyword>
<feature type="region of interest" description="Disordered" evidence="2">
    <location>
        <begin position="94"/>
        <end position="117"/>
    </location>
</feature>
<organism evidence="3 4">
    <name type="scientific">Streptomyces desertarenae</name>
    <dbReference type="NCBI Taxonomy" id="2666184"/>
    <lineage>
        <taxon>Bacteria</taxon>
        <taxon>Bacillati</taxon>
        <taxon>Actinomycetota</taxon>
        <taxon>Actinomycetes</taxon>
        <taxon>Kitasatosporales</taxon>
        <taxon>Streptomycetaceae</taxon>
        <taxon>Streptomyces</taxon>
    </lineage>
</organism>
<evidence type="ECO:0000256" key="1">
    <source>
        <dbReference type="SAM" id="Coils"/>
    </source>
</evidence>
<sequence length="117" mass="12871">MSAREPLTAEREAERRERYVEAVLRVTSAAGLYRDIHPYIYPVLNVADEEMAALRAEVERLERERDEARARVAELEQQTAATGPTCPNMLAVNGRATSCSGASGHDGECTPEAGEPR</sequence>
<keyword evidence="1" id="KW-0175">Coiled coil</keyword>
<reference evidence="4" key="1">
    <citation type="journal article" date="2019" name="Int. J. Syst. Evol. Microbiol.">
        <title>The Global Catalogue of Microorganisms (GCM) 10K type strain sequencing project: providing services to taxonomists for standard genome sequencing and annotation.</title>
        <authorList>
            <consortium name="The Broad Institute Genomics Platform"/>
            <consortium name="The Broad Institute Genome Sequencing Center for Infectious Disease"/>
            <person name="Wu L."/>
            <person name="Ma J."/>
        </authorList>
    </citation>
    <scope>NUCLEOTIDE SEQUENCE [LARGE SCALE GENOMIC DNA]</scope>
    <source>
        <strain evidence="4">CGMCC 4.7455</strain>
    </source>
</reference>
<evidence type="ECO:0000256" key="2">
    <source>
        <dbReference type="SAM" id="MobiDB-lite"/>
    </source>
</evidence>